<dbReference type="EMBL" id="JAEAOA010001317">
    <property type="protein sequence ID" value="KAK3588256.1"/>
    <property type="molecule type" value="Genomic_DNA"/>
</dbReference>
<gene>
    <name evidence="1" type="ORF">CHS0354_021510</name>
</gene>
<dbReference type="SUPFAM" id="SSF56801">
    <property type="entry name" value="Acetyl-CoA synthetase-like"/>
    <property type="match status" value="1"/>
</dbReference>
<accession>A0AAE0VSC6</accession>
<reference evidence="1" key="1">
    <citation type="journal article" date="2021" name="Genome Biol. Evol.">
        <title>A High-Quality Reference Genome for a Parasitic Bivalve with Doubly Uniparental Inheritance (Bivalvia: Unionida).</title>
        <authorList>
            <person name="Smith C.H."/>
        </authorList>
    </citation>
    <scope>NUCLEOTIDE SEQUENCE</scope>
    <source>
        <strain evidence="1">CHS0354</strain>
    </source>
</reference>
<reference evidence="1" key="3">
    <citation type="submission" date="2023-05" db="EMBL/GenBank/DDBJ databases">
        <authorList>
            <person name="Smith C.H."/>
        </authorList>
    </citation>
    <scope>NUCLEOTIDE SEQUENCE</scope>
    <source>
        <strain evidence="1">CHS0354</strain>
        <tissue evidence="1">Mantle</tissue>
    </source>
</reference>
<dbReference type="Proteomes" id="UP001195483">
    <property type="component" value="Unassembled WGS sequence"/>
</dbReference>
<dbReference type="PROSITE" id="PS00455">
    <property type="entry name" value="AMP_BINDING"/>
    <property type="match status" value="1"/>
</dbReference>
<keyword evidence="2" id="KW-1185">Reference proteome</keyword>
<reference evidence="1" key="2">
    <citation type="journal article" date="2021" name="Genome Biol. Evol.">
        <title>Developing a high-quality reference genome for a parasitic bivalve with doubly uniparental inheritance (Bivalvia: Unionida).</title>
        <authorList>
            <person name="Smith C.H."/>
        </authorList>
    </citation>
    <scope>NUCLEOTIDE SEQUENCE</scope>
    <source>
        <strain evidence="1">CHS0354</strain>
        <tissue evidence="1">Mantle</tissue>
    </source>
</reference>
<dbReference type="AlphaFoldDB" id="A0AAE0VSC6"/>
<protein>
    <recommendedName>
        <fullName evidence="3">AMP-dependent synthetase/ligase domain-containing protein</fullName>
    </recommendedName>
</protein>
<evidence type="ECO:0000313" key="2">
    <source>
        <dbReference type="Proteomes" id="UP001195483"/>
    </source>
</evidence>
<sequence>MMRECKTTYAIVDEEAFRKIKCFRDDFKLKVITYGHVKSGCPSFESLLDRRDRMSKPVELDLQITPAVLLCSSGTSGLPKAVKLSHFNVLACIHQMKK</sequence>
<organism evidence="1 2">
    <name type="scientific">Potamilus streckersoni</name>
    <dbReference type="NCBI Taxonomy" id="2493646"/>
    <lineage>
        <taxon>Eukaryota</taxon>
        <taxon>Metazoa</taxon>
        <taxon>Spiralia</taxon>
        <taxon>Lophotrochozoa</taxon>
        <taxon>Mollusca</taxon>
        <taxon>Bivalvia</taxon>
        <taxon>Autobranchia</taxon>
        <taxon>Heteroconchia</taxon>
        <taxon>Palaeoheterodonta</taxon>
        <taxon>Unionida</taxon>
        <taxon>Unionoidea</taxon>
        <taxon>Unionidae</taxon>
        <taxon>Ambleminae</taxon>
        <taxon>Lampsilini</taxon>
        <taxon>Potamilus</taxon>
    </lineage>
</organism>
<dbReference type="InterPro" id="IPR020845">
    <property type="entry name" value="AMP-binding_CS"/>
</dbReference>
<comment type="caution">
    <text evidence="1">The sequence shown here is derived from an EMBL/GenBank/DDBJ whole genome shotgun (WGS) entry which is preliminary data.</text>
</comment>
<evidence type="ECO:0008006" key="3">
    <source>
        <dbReference type="Google" id="ProtNLM"/>
    </source>
</evidence>
<dbReference type="Gene3D" id="3.40.50.980">
    <property type="match status" value="2"/>
</dbReference>
<name>A0AAE0VSC6_9BIVA</name>
<proteinExistence type="predicted"/>
<evidence type="ECO:0000313" key="1">
    <source>
        <dbReference type="EMBL" id="KAK3588256.1"/>
    </source>
</evidence>